<evidence type="ECO:0000313" key="13">
    <source>
        <dbReference type="EMBL" id="BAT71174.1"/>
    </source>
</evidence>
<dbReference type="InterPro" id="IPR003593">
    <property type="entry name" value="AAA+_ATPase"/>
</dbReference>
<dbReference type="RefSeq" id="WP_068549095.1">
    <property type="nucleotide sequence ID" value="NZ_AP013035.1"/>
</dbReference>
<dbReference type="GO" id="GO:0005737">
    <property type="term" value="C:cytoplasm"/>
    <property type="evidence" value="ECO:0007669"/>
    <property type="project" value="UniProtKB-SubCell"/>
</dbReference>
<dbReference type="SMART" id="SM00382">
    <property type="entry name" value="AAA"/>
    <property type="match status" value="2"/>
</dbReference>
<keyword evidence="4 10" id="KW-0547">Nucleotide-binding</keyword>
<evidence type="ECO:0000256" key="5">
    <source>
        <dbReference type="ARBA" id="ARBA00022840"/>
    </source>
</evidence>
<dbReference type="FunFam" id="3.40.50.300:FF:000025">
    <property type="entry name" value="ATP-dependent Clp protease subunit"/>
    <property type="match status" value="1"/>
</dbReference>
<organism evidence="13 14">
    <name type="scientific">Thermosulfidibacter takaii (strain DSM 17441 / JCM 13301 / NBRC 103674 / ABI70S6)</name>
    <dbReference type="NCBI Taxonomy" id="1298851"/>
    <lineage>
        <taxon>Bacteria</taxon>
        <taxon>Pseudomonadati</taxon>
        <taxon>Thermosulfidibacterota</taxon>
        <taxon>Thermosulfidibacteria</taxon>
        <taxon>Thermosulfidibacterales</taxon>
        <taxon>Thermosulfidibacteraceae</taxon>
    </lineage>
</organism>
<keyword evidence="13" id="KW-0645">Protease</keyword>
<keyword evidence="14" id="KW-1185">Reference proteome</keyword>
<dbReference type="GO" id="GO:0016887">
    <property type="term" value="F:ATP hydrolysis activity"/>
    <property type="evidence" value="ECO:0007669"/>
    <property type="project" value="InterPro"/>
</dbReference>
<evidence type="ECO:0000256" key="11">
    <source>
        <dbReference type="RuleBase" id="RU362034"/>
    </source>
</evidence>
<reference evidence="14" key="1">
    <citation type="journal article" date="2018" name="Science">
        <title>A primordial and reversible TCA cycle in a facultatively chemolithoautotrophic thermophile.</title>
        <authorList>
            <person name="Nunoura T."/>
            <person name="Chikaraishi Y."/>
            <person name="Izaki R."/>
            <person name="Suwa T."/>
            <person name="Sato T."/>
            <person name="Harada T."/>
            <person name="Mori K."/>
            <person name="Kato Y."/>
            <person name="Miyazaki M."/>
            <person name="Shimamura S."/>
            <person name="Yanagawa K."/>
            <person name="Shuto A."/>
            <person name="Ohkouchi N."/>
            <person name="Fujita N."/>
            <person name="Takaki Y."/>
            <person name="Atomi H."/>
            <person name="Takai K."/>
        </authorList>
    </citation>
    <scope>NUCLEOTIDE SEQUENCE [LARGE SCALE GENOMIC DNA]</scope>
    <source>
        <strain evidence="14">DSM 17441 / JCM 13301 / NBRC 103674 / ABI70S6</strain>
    </source>
</reference>
<proteinExistence type="inferred from homology"/>
<gene>
    <name evidence="11" type="primary">clpB</name>
    <name evidence="13" type="ORF">TST_0366</name>
</gene>
<dbReference type="InterPro" id="IPR019489">
    <property type="entry name" value="Clp_ATPase_C"/>
</dbReference>
<keyword evidence="7 10" id="KW-0143">Chaperone</keyword>
<sequence>MISIDRFTIKAREALAKSKEIASSKGHQQIEPEHLFYALIDQEGVATELLKKCGVDLSLLKRRVEESFEKFPQVSGVGEVYLSPKFNRVLETADKLAKELKDEYISTEHLLLAIAKEPGSYIHDILKSYGVGFEELLKALEDVRGPHRVTDQAAEERYQALKRYCVDLTELARQGKLDPVIGRDEEIRRVIQILSRRRKNNPCLIGDAGVGKTAIVEGLAQRIAKGDVPTTLKDKSILALDMGALLAGAKFRGEFEERLKAVIKEIQEKEGKIILFIDEIHTLVGAGRAEGAMDAANILKPALARGELHCIGATTVDEYRKYIEKDPALERRFQPVYVTEPSVEETISILRGLKERYEIHHGVRISDSAIVAAAYLSARYIPDRRLPDKAVDLIDEAAAKLRMEIDSMPSELDDIARKIRQLEIEREVLKLEGKSSEELEVIEKKIADLKEEFDRLKAHWLAEKEAIQRVRELKEQINNAQHELELAERQGDLEKAARIKYDVLMRLNKELEEANKKLAQIQSKRKLLKEVVEDEDIAEIISKWTGIPVHKLLEEEAQKLLRMEEELHKRVIGQDVAVRAVSETIRRARAGLSDPNRPLGSFLFLGPTGVGKTELAKALAEFLFDDENAMVRIDMSEYMERHSVSRLIGAPPGYVGYEEGGQLTEAVRRRPYSVVLLDEIEKAHPEVFNILLQILEDGRLTDSKGNTVSFKNTVIIMTSNIGSEYITPPPADFGTPEYEKYYNEMKEKVLSALRGYFKPEFLNRIDEIIVFHSLGKEHVKQIADLMLNRVKKRLAEKKIDLVWDDAVKEYLAEVGFDSVYGARPLRRTIQRLVENTLAELILKGEVKPGDKVVLEATSEGIGFKKEERLLKQVA</sequence>
<dbReference type="InterPro" id="IPR017729">
    <property type="entry name" value="ATPase_T6SS_ClpV1"/>
</dbReference>
<dbReference type="GO" id="GO:0042026">
    <property type="term" value="P:protein refolding"/>
    <property type="evidence" value="ECO:0007669"/>
    <property type="project" value="UniProtKB-UniRule"/>
</dbReference>
<dbReference type="Pfam" id="PF17871">
    <property type="entry name" value="AAA_lid_9"/>
    <property type="match status" value="1"/>
</dbReference>
<name>A0A0S3QS74_THET7</name>
<evidence type="ECO:0000256" key="9">
    <source>
        <dbReference type="PROSITE-ProRule" id="PRU01251"/>
    </source>
</evidence>
<comment type="similarity">
    <text evidence="1 10">Belongs to the ClpA/ClpB family.</text>
</comment>
<dbReference type="InterPro" id="IPR028299">
    <property type="entry name" value="ClpA/B_CS2"/>
</dbReference>
<keyword evidence="6 11" id="KW-0175">Coiled coil</keyword>
<dbReference type="CDD" id="cd19499">
    <property type="entry name" value="RecA-like_ClpB_Hsp104-like"/>
    <property type="match status" value="1"/>
</dbReference>
<dbReference type="FunFam" id="3.40.50.300:FF:000010">
    <property type="entry name" value="Chaperone clpB 1, putative"/>
    <property type="match status" value="1"/>
</dbReference>
<keyword evidence="5 10" id="KW-0067">ATP-binding</keyword>
<comment type="subunit">
    <text evidence="8">Homohexamer. The oligomerization is ATP-dependent.</text>
</comment>
<evidence type="ECO:0000256" key="6">
    <source>
        <dbReference type="ARBA" id="ARBA00023054"/>
    </source>
</evidence>
<dbReference type="InterPro" id="IPR003959">
    <property type="entry name" value="ATPase_AAA_core"/>
</dbReference>
<protein>
    <recommendedName>
        <fullName evidence="2 11">Chaperone protein ClpB</fullName>
    </recommendedName>
</protein>
<keyword evidence="11" id="KW-0963">Cytoplasm</keyword>
<dbReference type="InterPro" id="IPR018368">
    <property type="entry name" value="ClpA/B_CS1"/>
</dbReference>
<evidence type="ECO:0000259" key="12">
    <source>
        <dbReference type="PROSITE" id="PS51903"/>
    </source>
</evidence>
<dbReference type="InterPro" id="IPR004176">
    <property type="entry name" value="Clp_R_N"/>
</dbReference>
<dbReference type="Proteomes" id="UP000063234">
    <property type="component" value="Chromosome"/>
</dbReference>
<comment type="function">
    <text evidence="11">Part of a stress-induced multi-chaperone system, it is involved in the recovery of the cell from heat-induced damage, in cooperation with DnaK, DnaJ and GrpE.</text>
</comment>
<dbReference type="PANTHER" id="PTHR11638">
    <property type="entry name" value="ATP-DEPENDENT CLP PROTEASE"/>
    <property type="match status" value="1"/>
</dbReference>
<evidence type="ECO:0000256" key="7">
    <source>
        <dbReference type="ARBA" id="ARBA00023186"/>
    </source>
</evidence>
<keyword evidence="13" id="KW-0378">Hydrolase</keyword>
<keyword evidence="11" id="KW-0346">Stress response</keyword>
<dbReference type="GO" id="GO:0006508">
    <property type="term" value="P:proteolysis"/>
    <property type="evidence" value="ECO:0007669"/>
    <property type="project" value="UniProtKB-KW"/>
</dbReference>
<dbReference type="SUPFAM" id="SSF81923">
    <property type="entry name" value="Double Clp-N motif"/>
    <property type="match status" value="1"/>
</dbReference>
<dbReference type="NCBIfam" id="TIGR03346">
    <property type="entry name" value="chaperone_ClpB"/>
    <property type="match status" value="1"/>
</dbReference>
<dbReference type="InterPro" id="IPR036628">
    <property type="entry name" value="Clp_N_dom_sf"/>
</dbReference>
<dbReference type="PROSITE" id="PS00871">
    <property type="entry name" value="CLPAB_2"/>
    <property type="match status" value="1"/>
</dbReference>
<dbReference type="CDD" id="cd00009">
    <property type="entry name" value="AAA"/>
    <property type="match status" value="1"/>
</dbReference>
<dbReference type="PRINTS" id="PR00300">
    <property type="entry name" value="CLPPROTEASEA"/>
</dbReference>
<evidence type="ECO:0000256" key="1">
    <source>
        <dbReference type="ARBA" id="ARBA00008675"/>
    </source>
</evidence>
<dbReference type="Gene3D" id="1.10.8.60">
    <property type="match status" value="1"/>
</dbReference>
<dbReference type="AlphaFoldDB" id="A0A0S3QS74"/>
<evidence type="ECO:0000256" key="4">
    <source>
        <dbReference type="ARBA" id="ARBA00022741"/>
    </source>
</evidence>
<dbReference type="GO" id="GO:0008233">
    <property type="term" value="F:peptidase activity"/>
    <property type="evidence" value="ECO:0007669"/>
    <property type="project" value="UniProtKB-KW"/>
</dbReference>
<dbReference type="PROSITE" id="PS00870">
    <property type="entry name" value="CLPAB_1"/>
    <property type="match status" value="1"/>
</dbReference>
<dbReference type="Pfam" id="PF00004">
    <property type="entry name" value="AAA"/>
    <property type="match status" value="1"/>
</dbReference>
<feature type="domain" description="Clp R" evidence="12">
    <location>
        <begin position="4"/>
        <end position="146"/>
    </location>
</feature>
<dbReference type="SUPFAM" id="SSF52540">
    <property type="entry name" value="P-loop containing nucleoside triphosphate hydrolases"/>
    <property type="match status" value="2"/>
</dbReference>
<dbReference type="Gene3D" id="3.40.50.300">
    <property type="entry name" value="P-loop containing nucleotide triphosphate hydrolases"/>
    <property type="match status" value="3"/>
</dbReference>
<dbReference type="Pfam" id="PF07724">
    <property type="entry name" value="AAA_2"/>
    <property type="match status" value="1"/>
</dbReference>
<keyword evidence="3 9" id="KW-0677">Repeat</keyword>
<evidence type="ECO:0000256" key="8">
    <source>
        <dbReference type="ARBA" id="ARBA00026057"/>
    </source>
</evidence>
<dbReference type="InterPro" id="IPR027417">
    <property type="entry name" value="P-loop_NTPase"/>
</dbReference>
<dbReference type="InterPro" id="IPR041546">
    <property type="entry name" value="ClpA/ClpB_AAA_lid"/>
</dbReference>
<comment type="subcellular location">
    <subcellularLocation>
        <location evidence="11">Cytoplasm</location>
    </subcellularLocation>
</comment>
<dbReference type="KEGG" id="ttk:TST_0366"/>
<dbReference type="PATRIC" id="fig|1298851.3.peg.378"/>
<evidence type="ECO:0000256" key="3">
    <source>
        <dbReference type="ARBA" id="ARBA00022737"/>
    </source>
</evidence>
<evidence type="ECO:0000313" key="14">
    <source>
        <dbReference type="Proteomes" id="UP000063234"/>
    </source>
</evidence>
<dbReference type="Pfam" id="PF02861">
    <property type="entry name" value="Clp_N"/>
    <property type="match status" value="1"/>
</dbReference>
<dbReference type="STRING" id="1298851.TST_0366"/>
<evidence type="ECO:0000256" key="2">
    <source>
        <dbReference type="ARBA" id="ARBA00017574"/>
    </source>
</evidence>
<dbReference type="Gene3D" id="1.10.1780.10">
    <property type="entry name" value="Clp, N-terminal domain"/>
    <property type="match status" value="1"/>
</dbReference>
<dbReference type="GO" id="GO:0034605">
    <property type="term" value="P:cellular response to heat"/>
    <property type="evidence" value="ECO:0007669"/>
    <property type="project" value="TreeGrafter"/>
</dbReference>
<comment type="subunit">
    <text evidence="11">Homohexamer; The oligomerization is ATP-dependent.</text>
</comment>
<dbReference type="FunFam" id="3.40.50.300:FF:000120">
    <property type="entry name" value="ATP-dependent chaperone ClpB"/>
    <property type="match status" value="1"/>
</dbReference>
<dbReference type="Pfam" id="PF10431">
    <property type="entry name" value="ClpB_D2-small"/>
    <property type="match status" value="1"/>
</dbReference>
<dbReference type="PANTHER" id="PTHR11638:SF18">
    <property type="entry name" value="HEAT SHOCK PROTEIN 104"/>
    <property type="match status" value="1"/>
</dbReference>
<dbReference type="NCBIfam" id="TIGR03345">
    <property type="entry name" value="VI_ClpV1"/>
    <property type="match status" value="1"/>
</dbReference>
<evidence type="ECO:0000256" key="10">
    <source>
        <dbReference type="RuleBase" id="RU004432"/>
    </source>
</evidence>
<dbReference type="GO" id="GO:0005524">
    <property type="term" value="F:ATP binding"/>
    <property type="evidence" value="ECO:0007669"/>
    <property type="project" value="UniProtKB-UniRule"/>
</dbReference>
<dbReference type="InterPro" id="IPR017730">
    <property type="entry name" value="Chaperonin_ClpB"/>
</dbReference>
<dbReference type="PROSITE" id="PS51903">
    <property type="entry name" value="CLP_R"/>
    <property type="match status" value="1"/>
</dbReference>
<dbReference type="EMBL" id="AP013035">
    <property type="protein sequence ID" value="BAT71174.1"/>
    <property type="molecule type" value="Genomic_DNA"/>
</dbReference>
<dbReference type="FunFam" id="1.10.8.60:FF:000017">
    <property type="entry name" value="ATP-dependent chaperone ClpB"/>
    <property type="match status" value="1"/>
</dbReference>
<dbReference type="InterPro" id="IPR001270">
    <property type="entry name" value="ClpA/B"/>
</dbReference>
<accession>A0A0S3QS74</accession>
<feature type="coiled-coil region" evidence="11">
    <location>
        <begin position="412"/>
        <end position="570"/>
    </location>
</feature>
<dbReference type="SMART" id="SM01086">
    <property type="entry name" value="ClpB_D2-small"/>
    <property type="match status" value="1"/>
</dbReference>
<dbReference type="InterPro" id="IPR050130">
    <property type="entry name" value="ClpA_ClpB"/>
</dbReference>